<dbReference type="HOGENOM" id="CLU_136180_1_0_3"/>
<evidence type="ECO:0000313" key="2">
    <source>
        <dbReference type="Proteomes" id="UP000010473"/>
    </source>
</evidence>
<dbReference type="RefSeq" id="WP_015191421.1">
    <property type="nucleotide sequence ID" value="NC_019748.1"/>
</dbReference>
<protein>
    <submittedName>
        <fullName evidence="1">KGK family protein</fullName>
    </submittedName>
</protein>
<dbReference type="EMBL" id="CP003653">
    <property type="protein sequence ID" value="AFZ33748.1"/>
    <property type="molecule type" value="Genomic_DNA"/>
</dbReference>
<dbReference type="AlphaFoldDB" id="K9XMM8"/>
<dbReference type="InterPro" id="IPR014971">
    <property type="entry name" value="KGK"/>
</dbReference>
<dbReference type="eggNOG" id="ENOG5030XT9">
    <property type="taxonomic scope" value="Bacteria"/>
</dbReference>
<keyword evidence="2" id="KW-1185">Reference proteome</keyword>
<accession>K9XMM8</accession>
<dbReference type="Pfam" id="PF08872">
    <property type="entry name" value="KGK"/>
    <property type="match status" value="1"/>
</dbReference>
<dbReference type="KEGG" id="scs:Sta7437_0128"/>
<dbReference type="Proteomes" id="UP000010473">
    <property type="component" value="Chromosome"/>
</dbReference>
<sequence length="94" mass="11022">MEEQKQVIDQDEVLSVNRDDNILIAHHTYKVEEFLQELGKRIDKNKMEKWCVDGVPCQLLTPNQGWKKGKVKIVLQFSPDETESPLDPIRKEME</sequence>
<gene>
    <name evidence="1" type="ordered locus">Sta7437_0128</name>
</gene>
<proteinExistence type="predicted"/>
<evidence type="ECO:0000313" key="1">
    <source>
        <dbReference type="EMBL" id="AFZ33748.1"/>
    </source>
</evidence>
<dbReference type="STRING" id="111780.Sta7437_0128"/>
<dbReference type="OrthoDB" id="454733at2"/>
<organism evidence="1 2">
    <name type="scientific">Stanieria cyanosphaera (strain ATCC 29371 / PCC 7437)</name>
    <dbReference type="NCBI Taxonomy" id="111780"/>
    <lineage>
        <taxon>Bacteria</taxon>
        <taxon>Bacillati</taxon>
        <taxon>Cyanobacteriota</taxon>
        <taxon>Cyanophyceae</taxon>
        <taxon>Pleurocapsales</taxon>
        <taxon>Dermocarpellaceae</taxon>
        <taxon>Stanieria</taxon>
    </lineage>
</organism>
<reference evidence="2" key="1">
    <citation type="journal article" date="2013" name="Proc. Natl. Acad. Sci. U.S.A.">
        <title>Improving the coverage of the cyanobacterial phylum using diversity-driven genome sequencing.</title>
        <authorList>
            <person name="Shih P.M."/>
            <person name="Wu D."/>
            <person name="Latifi A."/>
            <person name="Axen S.D."/>
            <person name="Fewer D.P."/>
            <person name="Talla E."/>
            <person name="Calteau A."/>
            <person name="Cai F."/>
            <person name="Tandeau de Marsac N."/>
            <person name="Rippka R."/>
            <person name="Herdman M."/>
            <person name="Sivonen K."/>
            <person name="Coursin T."/>
            <person name="Laurent T."/>
            <person name="Goodwin L."/>
            <person name="Nolan M."/>
            <person name="Davenport K.W."/>
            <person name="Han C.S."/>
            <person name="Rubin E.M."/>
            <person name="Eisen J.A."/>
            <person name="Woyke T."/>
            <person name="Gugger M."/>
            <person name="Kerfeld C.A."/>
        </authorList>
    </citation>
    <scope>NUCLEOTIDE SEQUENCE [LARGE SCALE GENOMIC DNA]</scope>
    <source>
        <strain evidence="2">ATCC 29371 / PCC 7437</strain>
    </source>
</reference>
<name>K9XMM8_STAC7</name>